<organism evidence="1 2">
    <name type="scientific">Mycolicibacterium tokaiense</name>
    <dbReference type="NCBI Taxonomy" id="39695"/>
    <lineage>
        <taxon>Bacteria</taxon>
        <taxon>Bacillati</taxon>
        <taxon>Actinomycetota</taxon>
        <taxon>Actinomycetes</taxon>
        <taxon>Mycobacteriales</taxon>
        <taxon>Mycobacteriaceae</taxon>
        <taxon>Mycolicibacterium</taxon>
    </lineage>
</organism>
<sequence length="136" mass="15139">MNAMTEHDDFEVLYTRYLDACNAHDVDAMMEFYAPGITVNDVVMPPEAVAEQFPPLFTAFPDWRWGIRHVWTGADTIALHFTVTGTHRGTFLGVPATGRTVSAAEFTVYRIHDGAFTAVWDLMDTAALLDQIRGTA</sequence>
<accession>A0A378TBR4</accession>
<evidence type="ECO:0000313" key="2">
    <source>
        <dbReference type="Proteomes" id="UP000254978"/>
    </source>
</evidence>
<dbReference type="OrthoDB" id="129343at2"/>
<proteinExistence type="predicted"/>
<name>A0A378TBR4_9MYCO</name>
<dbReference type="Proteomes" id="UP000254978">
    <property type="component" value="Unassembled WGS sequence"/>
</dbReference>
<protein>
    <submittedName>
        <fullName evidence="1">Putative ester cyclase</fullName>
    </submittedName>
</protein>
<reference evidence="1 2" key="1">
    <citation type="submission" date="2018-06" db="EMBL/GenBank/DDBJ databases">
        <authorList>
            <consortium name="Pathogen Informatics"/>
            <person name="Doyle S."/>
        </authorList>
    </citation>
    <scope>NUCLEOTIDE SEQUENCE [LARGE SCALE GENOMIC DNA]</scope>
    <source>
        <strain evidence="1 2">NCTC10821</strain>
    </source>
</reference>
<dbReference type="GO" id="GO:0030638">
    <property type="term" value="P:polyketide metabolic process"/>
    <property type="evidence" value="ECO:0007669"/>
    <property type="project" value="InterPro"/>
</dbReference>
<dbReference type="InterPro" id="IPR032710">
    <property type="entry name" value="NTF2-like_dom_sf"/>
</dbReference>
<dbReference type="PANTHER" id="PTHR38436:SF1">
    <property type="entry name" value="ESTER CYCLASE"/>
    <property type="match status" value="1"/>
</dbReference>
<keyword evidence="2" id="KW-1185">Reference proteome</keyword>
<evidence type="ECO:0000313" key="1">
    <source>
        <dbReference type="EMBL" id="STZ57597.1"/>
    </source>
</evidence>
<dbReference type="PANTHER" id="PTHR38436">
    <property type="entry name" value="POLYKETIDE CYCLASE SNOAL-LIKE DOMAIN"/>
    <property type="match status" value="1"/>
</dbReference>
<gene>
    <name evidence="1" type="ORF">NCTC10821_01100</name>
</gene>
<dbReference type="Pfam" id="PF07366">
    <property type="entry name" value="SnoaL"/>
    <property type="match status" value="1"/>
</dbReference>
<dbReference type="InterPro" id="IPR009959">
    <property type="entry name" value="Cyclase_SnoaL-like"/>
</dbReference>
<dbReference type="AlphaFoldDB" id="A0A378TBR4"/>
<dbReference type="Gene3D" id="3.10.450.50">
    <property type="match status" value="1"/>
</dbReference>
<dbReference type="EMBL" id="UGQT01000001">
    <property type="protein sequence ID" value="STZ57597.1"/>
    <property type="molecule type" value="Genomic_DNA"/>
</dbReference>
<dbReference type="SUPFAM" id="SSF54427">
    <property type="entry name" value="NTF2-like"/>
    <property type="match status" value="1"/>
</dbReference>